<evidence type="ECO:0000256" key="7">
    <source>
        <dbReference type="SAM" id="Phobius"/>
    </source>
</evidence>
<evidence type="ECO:0000256" key="1">
    <source>
        <dbReference type="ARBA" id="ARBA00004370"/>
    </source>
</evidence>
<feature type="transmembrane region" description="Helical" evidence="7">
    <location>
        <begin position="32"/>
        <end position="53"/>
    </location>
</feature>
<sequence>MCSSDAFLGFIAIFFPPLAVWVKTGICSADSLINLCLCMLGFIPGLLHAWYIIAKYPEQNEYESLSQDAEAGRVTYIVVQPDGQRMRVPKPSNGAGQGGRVGPQSYGTVSAPANVAPAAPQVYQNEDGTWGNGEGGSSGGVPPTYAEAVKMDNKIQSKD</sequence>
<comment type="subcellular location">
    <subcellularLocation>
        <location evidence="1">Membrane</location>
    </subcellularLocation>
</comment>
<feature type="transmembrane region" description="Helical" evidence="7">
    <location>
        <begin position="7"/>
        <end position="26"/>
    </location>
</feature>
<dbReference type="AlphaFoldDB" id="S3CHL4"/>
<dbReference type="EMBL" id="KE145371">
    <property type="protein sequence ID" value="EPE25962.1"/>
    <property type="molecule type" value="Genomic_DNA"/>
</dbReference>
<comment type="similarity">
    <text evidence="2">Belongs to the UPF0057 (PMP3) family.</text>
</comment>
<organism evidence="8 9">
    <name type="scientific">Glarea lozoyensis (strain ATCC 20868 / MF5171)</name>
    <dbReference type="NCBI Taxonomy" id="1116229"/>
    <lineage>
        <taxon>Eukaryota</taxon>
        <taxon>Fungi</taxon>
        <taxon>Dikarya</taxon>
        <taxon>Ascomycota</taxon>
        <taxon>Pezizomycotina</taxon>
        <taxon>Leotiomycetes</taxon>
        <taxon>Helotiales</taxon>
        <taxon>Helotiaceae</taxon>
        <taxon>Glarea</taxon>
    </lineage>
</organism>
<dbReference type="KEGG" id="glz:GLAREA_01874"/>
<dbReference type="Proteomes" id="UP000016922">
    <property type="component" value="Unassembled WGS sequence"/>
</dbReference>
<accession>S3CHL4</accession>
<dbReference type="PROSITE" id="PS01309">
    <property type="entry name" value="UPF0057"/>
    <property type="match status" value="1"/>
</dbReference>
<feature type="region of interest" description="Disordered" evidence="6">
    <location>
        <begin position="123"/>
        <end position="159"/>
    </location>
</feature>
<name>S3CHL4_GLAL2</name>
<keyword evidence="3 7" id="KW-0812">Transmembrane</keyword>
<dbReference type="OrthoDB" id="2802411at2759"/>
<evidence type="ECO:0000256" key="3">
    <source>
        <dbReference type="ARBA" id="ARBA00022692"/>
    </source>
</evidence>
<dbReference type="InterPro" id="IPR000612">
    <property type="entry name" value="PMP3"/>
</dbReference>
<evidence type="ECO:0000313" key="8">
    <source>
        <dbReference type="EMBL" id="EPE25962.1"/>
    </source>
</evidence>
<dbReference type="PANTHER" id="PTHR21659">
    <property type="entry name" value="HYDROPHOBIC PROTEIN RCI2 LOW TEMPERATURE AND SALT RESPONSIVE PROTEIN LTI6 -RELATED"/>
    <property type="match status" value="1"/>
</dbReference>
<keyword evidence="5 7" id="KW-0472">Membrane</keyword>
<dbReference type="RefSeq" id="XP_008087281.1">
    <property type="nucleotide sequence ID" value="XM_008089090.1"/>
</dbReference>
<evidence type="ECO:0000256" key="4">
    <source>
        <dbReference type="ARBA" id="ARBA00022989"/>
    </source>
</evidence>
<evidence type="ECO:0000313" key="9">
    <source>
        <dbReference type="Proteomes" id="UP000016922"/>
    </source>
</evidence>
<keyword evidence="4 7" id="KW-1133">Transmembrane helix</keyword>
<dbReference type="PANTHER" id="PTHR21659:SF57">
    <property type="entry name" value="PLASMA MEMBRANE PROTEOLIPID 31"/>
    <property type="match status" value="1"/>
</dbReference>
<dbReference type="STRING" id="1116229.S3CHL4"/>
<dbReference type="eggNOG" id="KOG1773">
    <property type="taxonomic scope" value="Eukaryota"/>
</dbReference>
<reference evidence="8 9" key="1">
    <citation type="journal article" date="2013" name="BMC Genomics">
        <title>Genomics-driven discovery of the pneumocandin biosynthetic gene cluster in the fungus Glarea lozoyensis.</title>
        <authorList>
            <person name="Chen L."/>
            <person name="Yue Q."/>
            <person name="Zhang X."/>
            <person name="Xiang M."/>
            <person name="Wang C."/>
            <person name="Li S."/>
            <person name="Che Y."/>
            <person name="Ortiz-Lopez F.J."/>
            <person name="Bills G.F."/>
            <person name="Liu X."/>
            <person name="An Z."/>
        </authorList>
    </citation>
    <scope>NUCLEOTIDE SEQUENCE [LARGE SCALE GENOMIC DNA]</scope>
    <source>
        <strain evidence="9">ATCC 20868 / MF5171</strain>
    </source>
</reference>
<evidence type="ECO:0000256" key="5">
    <source>
        <dbReference type="ARBA" id="ARBA00023136"/>
    </source>
</evidence>
<evidence type="ECO:0000256" key="6">
    <source>
        <dbReference type="SAM" id="MobiDB-lite"/>
    </source>
</evidence>
<dbReference type="OMA" id="YPEPPYE"/>
<feature type="region of interest" description="Disordered" evidence="6">
    <location>
        <begin position="84"/>
        <end position="107"/>
    </location>
</feature>
<protein>
    <submittedName>
        <fullName evidence="8">Uncharacterized protein</fullName>
    </submittedName>
</protein>
<feature type="compositionally biased region" description="Basic and acidic residues" evidence="6">
    <location>
        <begin position="149"/>
        <end position="159"/>
    </location>
</feature>
<keyword evidence="9" id="KW-1185">Reference proteome</keyword>
<dbReference type="Pfam" id="PF01679">
    <property type="entry name" value="Pmp3"/>
    <property type="match status" value="1"/>
</dbReference>
<dbReference type="GeneID" id="19460932"/>
<gene>
    <name evidence="8" type="ORF">GLAREA_01874</name>
</gene>
<feature type="compositionally biased region" description="Gly residues" evidence="6">
    <location>
        <begin position="130"/>
        <end position="139"/>
    </location>
</feature>
<dbReference type="GO" id="GO:0016020">
    <property type="term" value="C:membrane"/>
    <property type="evidence" value="ECO:0007669"/>
    <property type="project" value="UniProtKB-SubCell"/>
</dbReference>
<dbReference type="HOGENOM" id="CLU_107649_0_0_1"/>
<evidence type="ECO:0000256" key="2">
    <source>
        <dbReference type="ARBA" id="ARBA00009530"/>
    </source>
</evidence>
<proteinExistence type="inferred from homology"/>